<evidence type="ECO:0000313" key="2">
    <source>
        <dbReference type="EMBL" id="RCW48050.1"/>
    </source>
</evidence>
<feature type="transmembrane region" description="Helical" evidence="1">
    <location>
        <begin position="81"/>
        <end position="100"/>
    </location>
</feature>
<feature type="transmembrane region" description="Helical" evidence="1">
    <location>
        <begin position="165"/>
        <end position="186"/>
    </location>
</feature>
<protein>
    <submittedName>
        <fullName evidence="2">Uncharacterized protein</fullName>
    </submittedName>
</protein>
<dbReference type="RefSeq" id="WP_114380437.1">
    <property type="nucleotide sequence ID" value="NZ_QPJD01000007.1"/>
</dbReference>
<feature type="transmembrane region" description="Helical" evidence="1">
    <location>
        <begin position="39"/>
        <end position="61"/>
    </location>
</feature>
<feature type="transmembrane region" description="Helical" evidence="1">
    <location>
        <begin position="235"/>
        <end position="254"/>
    </location>
</feature>
<keyword evidence="1" id="KW-0472">Membrane</keyword>
<name>A0A368W0R7_9BACL</name>
<feature type="transmembrane region" description="Helical" evidence="1">
    <location>
        <begin position="134"/>
        <end position="153"/>
    </location>
</feature>
<evidence type="ECO:0000313" key="3">
    <source>
        <dbReference type="Proteomes" id="UP000252415"/>
    </source>
</evidence>
<proteinExistence type="predicted"/>
<accession>A0A368W0R7</accession>
<comment type="caution">
    <text evidence="2">The sequence shown here is derived from an EMBL/GenBank/DDBJ whole genome shotgun (WGS) entry which is preliminary data.</text>
</comment>
<feature type="transmembrane region" description="Helical" evidence="1">
    <location>
        <begin position="14"/>
        <end position="32"/>
    </location>
</feature>
<feature type="transmembrane region" description="Helical" evidence="1">
    <location>
        <begin position="260"/>
        <end position="279"/>
    </location>
</feature>
<feature type="transmembrane region" description="Helical" evidence="1">
    <location>
        <begin position="105"/>
        <end position="122"/>
    </location>
</feature>
<dbReference type="EMBL" id="QPJD01000007">
    <property type="protein sequence ID" value="RCW48050.1"/>
    <property type="molecule type" value="Genomic_DNA"/>
</dbReference>
<dbReference type="OrthoDB" id="1680238at2"/>
<keyword evidence="1" id="KW-1133">Transmembrane helix</keyword>
<keyword evidence="3" id="KW-1185">Reference proteome</keyword>
<dbReference type="Proteomes" id="UP000252415">
    <property type="component" value="Unassembled WGS sequence"/>
</dbReference>
<keyword evidence="1" id="KW-0812">Transmembrane</keyword>
<organism evidence="2 3">
    <name type="scientific">Paenibacillus prosopidis</name>
    <dbReference type="NCBI Taxonomy" id="630520"/>
    <lineage>
        <taxon>Bacteria</taxon>
        <taxon>Bacillati</taxon>
        <taxon>Bacillota</taxon>
        <taxon>Bacilli</taxon>
        <taxon>Bacillales</taxon>
        <taxon>Paenibacillaceae</taxon>
        <taxon>Paenibacillus</taxon>
    </lineage>
</organism>
<gene>
    <name evidence="2" type="ORF">DFP97_107252</name>
</gene>
<dbReference type="AlphaFoldDB" id="A0A368W0R7"/>
<evidence type="ECO:0000256" key="1">
    <source>
        <dbReference type="SAM" id="Phobius"/>
    </source>
</evidence>
<feature type="transmembrane region" description="Helical" evidence="1">
    <location>
        <begin position="206"/>
        <end position="223"/>
    </location>
</feature>
<reference evidence="2 3" key="1">
    <citation type="submission" date="2018-07" db="EMBL/GenBank/DDBJ databases">
        <title>Genomic Encyclopedia of Type Strains, Phase III (KMG-III): the genomes of soil and plant-associated and newly described type strains.</title>
        <authorList>
            <person name="Whitman W."/>
        </authorList>
    </citation>
    <scope>NUCLEOTIDE SEQUENCE [LARGE SCALE GENOMIC DNA]</scope>
    <source>
        <strain evidence="2 3">CECT 7506</strain>
    </source>
</reference>
<sequence length="288" mass="33685">MSQGIFLPLNFNSIWYLGLGTLSLILLSFVFFKSKNYRSLLLFLGMIGVGYTIEFVIYVLLESYAYNPQIIARDAYYDNNMGAIASNMLTLPVTAALIAVFRLNWIWIAVITGLVLGVEWLFEKLGIYRHYWWRLGYTAIGLPVYYGLARAWFTRLMLPLKGFLHALTLFFITWALFTMQFFAIAFFNSRYYQLGWFDSRSHDTTAMTSIFGILFSIFFVWVLKHNWKYKWLKYMLPPVVISGVYMIFDIIGVLHSLVWWDYWYCFGVNLFVLIAVDAISRRLRNGPG</sequence>